<evidence type="ECO:0000313" key="3">
    <source>
        <dbReference type="EMBL" id="KIW90638.1"/>
    </source>
</evidence>
<dbReference type="OrthoDB" id="5125733at2759"/>
<keyword evidence="4" id="KW-1185">Reference proteome</keyword>
<dbReference type="Pfam" id="PF06985">
    <property type="entry name" value="HET"/>
    <property type="match status" value="1"/>
</dbReference>
<reference evidence="3" key="1">
    <citation type="submission" date="2015-01" db="EMBL/GenBank/DDBJ databases">
        <title>The Genome Sequence of Cladophialophora bantiana CBS 173.52.</title>
        <authorList>
            <consortium name="The Broad Institute Genomics Platform"/>
            <person name="Cuomo C."/>
            <person name="de Hoog S."/>
            <person name="Gorbushina A."/>
            <person name="Stielow B."/>
            <person name="Teixiera M."/>
            <person name="Abouelleil A."/>
            <person name="Chapman S.B."/>
            <person name="Priest M."/>
            <person name="Young S.K."/>
            <person name="Wortman J."/>
            <person name="Nusbaum C."/>
            <person name="Birren B."/>
        </authorList>
    </citation>
    <scope>NUCLEOTIDE SEQUENCE [LARGE SCALE GENOMIC DNA]</scope>
    <source>
        <strain evidence="3">CBS 173.52</strain>
    </source>
</reference>
<feature type="compositionally biased region" description="Polar residues" evidence="1">
    <location>
        <begin position="549"/>
        <end position="560"/>
    </location>
</feature>
<dbReference type="PANTHER" id="PTHR33112:SF16">
    <property type="entry name" value="HETEROKARYON INCOMPATIBILITY DOMAIN-CONTAINING PROTEIN"/>
    <property type="match status" value="1"/>
</dbReference>
<organism evidence="3 4">
    <name type="scientific">Cladophialophora bantiana (strain ATCC 10958 / CBS 173.52 / CDC B-1940 / NIH 8579)</name>
    <name type="common">Xylohypha bantiana</name>
    <dbReference type="NCBI Taxonomy" id="1442370"/>
    <lineage>
        <taxon>Eukaryota</taxon>
        <taxon>Fungi</taxon>
        <taxon>Dikarya</taxon>
        <taxon>Ascomycota</taxon>
        <taxon>Pezizomycotina</taxon>
        <taxon>Eurotiomycetes</taxon>
        <taxon>Chaetothyriomycetidae</taxon>
        <taxon>Chaetothyriales</taxon>
        <taxon>Herpotrichiellaceae</taxon>
        <taxon>Cladophialophora</taxon>
    </lineage>
</organism>
<dbReference type="EMBL" id="KN846992">
    <property type="protein sequence ID" value="KIW90638.1"/>
    <property type="molecule type" value="Genomic_DNA"/>
</dbReference>
<dbReference type="Proteomes" id="UP000053789">
    <property type="component" value="Unassembled WGS sequence"/>
</dbReference>
<proteinExistence type="predicted"/>
<dbReference type="AlphaFoldDB" id="A0A0D2HBK8"/>
<dbReference type="HOGENOM" id="CLU_002639_8_3_1"/>
<evidence type="ECO:0000256" key="1">
    <source>
        <dbReference type="SAM" id="MobiDB-lite"/>
    </source>
</evidence>
<gene>
    <name evidence="3" type="ORF">Z519_08421</name>
</gene>
<dbReference type="InterPro" id="IPR010730">
    <property type="entry name" value="HET"/>
</dbReference>
<dbReference type="VEuPathDB" id="FungiDB:Z519_08421"/>
<sequence length="568" mass="64341">MPQYLLHSSSQAAVREAAESGCHFCSILVGCLTGCTGDHGARERQRRPQDPLYISINLQDQKPGTFLLILFPCEESQILDSYMDYTLQLAPVESDTLETTPDDELTASRAQTSTYSEATAELIRSWIIQCQAEHPVCREKHSTLLQGQRPSMLGPRRLLDLQAFQTPGRIRLIEVENEPWLPYCALSYSWGRSEPYLLTVHNLSDFRKEIHLSNLPKTFRDAIEVVKGIGLRYLWADALCILQGGETSPVASEDWFDQTGKMSDIFGNSLITIAASEAHDGSQGFITSRNPLSHTICRLDLETRLRFEVIPPCTPYCKSHPFDNAQYHLDTRSWVLQERLLSPRTIHFTRNFVHLECRSEIQCEAISQIKNCHHIGSHVKLEYQSLFAILFGLEMDGLREMAEEQFLTTWHRIVRKYSTTNLKWPSDLLVALSGLMKPLQDNFHLTWSFGLCRDFMLREMLWYVRGGRGVPSRDRAPTWSWASIDVCGPEIVNEPSSLTTLIACVTALPEAITLTRQPPLSEHESRFCVKVVGRLKPGVPSSMKPHPNAPSSKSLSNRNKNVGDDIEE</sequence>
<protein>
    <recommendedName>
        <fullName evidence="2">Heterokaryon incompatibility domain-containing protein</fullName>
    </recommendedName>
</protein>
<accession>A0A0D2HBK8</accession>
<feature type="domain" description="Heterokaryon incompatibility" evidence="2">
    <location>
        <begin position="183"/>
        <end position="338"/>
    </location>
</feature>
<dbReference type="GeneID" id="27701349"/>
<dbReference type="RefSeq" id="XP_016617307.1">
    <property type="nucleotide sequence ID" value="XM_016766149.1"/>
</dbReference>
<name>A0A0D2HBK8_CLAB1</name>
<feature type="region of interest" description="Disordered" evidence="1">
    <location>
        <begin position="537"/>
        <end position="568"/>
    </location>
</feature>
<evidence type="ECO:0000259" key="2">
    <source>
        <dbReference type="Pfam" id="PF06985"/>
    </source>
</evidence>
<evidence type="ECO:0000313" key="4">
    <source>
        <dbReference type="Proteomes" id="UP000053789"/>
    </source>
</evidence>
<dbReference type="PANTHER" id="PTHR33112">
    <property type="entry name" value="DOMAIN PROTEIN, PUTATIVE-RELATED"/>
    <property type="match status" value="1"/>
</dbReference>